<evidence type="ECO:0000256" key="3">
    <source>
        <dbReference type="ARBA" id="ARBA00023242"/>
    </source>
</evidence>
<evidence type="ECO:0000256" key="1">
    <source>
        <dbReference type="ARBA" id="ARBA00004123"/>
    </source>
</evidence>
<dbReference type="GO" id="GO:0005730">
    <property type="term" value="C:nucleolus"/>
    <property type="evidence" value="ECO:0007669"/>
    <property type="project" value="TreeGrafter"/>
</dbReference>
<dbReference type="EMBL" id="CP045893">
    <property type="protein sequence ID" value="QQP53686.1"/>
    <property type="molecule type" value="Genomic_DNA"/>
</dbReference>
<feature type="compositionally biased region" description="Acidic residues" evidence="4">
    <location>
        <begin position="1"/>
        <end position="10"/>
    </location>
</feature>
<feature type="region of interest" description="Disordered" evidence="4">
    <location>
        <begin position="1"/>
        <end position="20"/>
    </location>
</feature>
<dbReference type="Pfam" id="PF03715">
    <property type="entry name" value="Noc2"/>
    <property type="match status" value="1"/>
</dbReference>
<feature type="compositionally biased region" description="Acidic residues" evidence="4">
    <location>
        <begin position="73"/>
        <end position="85"/>
    </location>
</feature>
<keyword evidence="3" id="KW-0539">Nucleus</keyword>
<gene>
    <name evidence="5" type="ORF">FKW44_006246</name>
</gene>
<accession>A0A7T8KD38</accession>
<feature type="non-terminal residue" evidence="5">
    <location>
        <position position="1"/>
    </location>
</feature>
<dbReference type="GO" id="GO:0000122">
    <property type="term" value="P:negative regulation of transcription by RNA polymerase II"/>
    <property type="evidence" value="ECO:0007669"/>
    <property type="project" value="TreeGrafter"/>
</dbReference>
<dbReference type="GO" id="GO:0042273">
    <property type="term" value="P:ribosomal large subunit biogenesis"/>
    <property type="evidence" value="ECO:0007669"/>
    <property type="project" value="TreeGrafter"/>
</dbReference>
<dbReference type="InterPro" id="IPR005343">
    <property type="entry name" value="Noc2"/>
</dbReference>
<dbReference type="GO" id="GO:0042393">
    <property type="term" value="F:histone binding"/>
    <property type="evidence" value="ECO:0007669"/>
    <property type="project" value="TreeGrafter"/>
</dbReference>
<protein>
    <submittedName>
        <fullName evidence="5">Nucleolar complex protein 2 -like protein</fullName>
    </submittedName>
</protein>
<dbReference type="AlphaFoldDB" id="A0A7T8KD38"/>
<dbReference type="PANTHER" id="PTHR12687">
    <property type="entry name" value="NUCLEOLAR COMPLEX 2 AND RAD4-RELATED"/>
    <property type="match status" value="1"/>
</dbReference>
<dbReference type="GO" id="GO:0030690">
    <property type="term" value="C:Noc1p-Noc2p complex"/>
    <property type="evidence" value="ECO:0007669"/>
    <property type="project" value="TreeGrafter"/>
</dbReference>
<evidence type="ECO:0000313" key="6">
    <source>
        <dbReference type="Proteomes" id="UP000595437"/>
    </source>
</evidence>
<organism evidence="5 6">
    <name type="scientific">Caligus rogercresseyi</name>
    <name type="common">Sea louse</name>
    <dbReference type="NCBI Taxonomy" id="217165"/>
    <lineage>
        <taxon>Eukaryota</taxon>
        <taxon>Metazoa</taxon>
        <taxon>Ecdysozoa</taxon>
        <taxon>Arthropoda</taxon>
        <taxon>Crustacea</taxon>
        <taxon>Multicrustacea</taxon>
        <taxon>Hexanauplia</taxon>
        <taxon>Copepoda</taxon>
        <taxon>Siphonostomatoida</taxon>
        <taxon>Caligidae</taxon>
        <taxon>Caligus</taxon>
    </lineage>
</organism>
<feature type="region of interest" description="Disordered" evidence="4">
    <location>
        <begin position="41"/>
        <end position="87"/>
    </location>
</feature>
<dbReference type="OrthoDB" id="10266662at2759"/>
<name>A0A7T8KD38_CALRO</name>
<dbReference type="GO" id="GO:0003714">
    <property type="term" value="F:transcription corepressor activity"/>
    <property type="evidence" value="ECO:0007669"/>
    <property type="project" value="TreeGrafter"/>
</dbReference>
<evidence type="ECO:0000256" key="4">
    <source>
        <dbReference type="SAM" id="MobiDB-lite"/>
    </source>
</evidence>
<dbReference type="GO" id="GO:0005654">
    <property type="term" value="C:nucleoplasm"/>
    <property type="evidence" value="ECO:0007669"/>
    <property type="project" value="TreeGrafter"/>
</dbReference>
<comment type="similarity">
    <text evidence="2">Belongs to the NOC2 family.</text>
</comment>
<reference evidence="6" key="1">
    <citation type="submission" date="2021-01" db="EMBL/GenBank/DDBJ databases">
        <title>Caligus Genome Assembly.</title>
        <authorList>
            <person name="Gallardo-Escarate C."/>
        </authorList>
    </citation>
    <scope>NUCLEOTIDE SEQUENCE [LARGE SCALE GENOMIC DNA]</scope>
</reference>
<comment type="subcellular location">
    <subcellularLocation>
        <location evidence="1">Nucleus</location>
    </subcellularLocation>
</comment>
<sequence length="394" mass="45069">DEESDDDVNNDEASAKRYLSSLQSKDPEFYKFLEGENDQEILNFDQSSSDADSEDDEEKDSCHKPDTNGLEVASDESDFEMEEDEPSLKKKKKKYNIDLLNAWAEELSSKEVSLDVITSVAGAFKDALKTVDEGIMMEGALFNAIVRTCVSHFEPGLIKYLKRTKNFKESPKWNKVNKTLKSYTTDLVKLLGVISDPAVLAVLLKHVHAMVIFYPCLPKSCKLLIKELIRIWSTSDEETLRILSFMCILRLVQRSMKTEEGESLFENTLKSMYMAFVKNSKFVSPSSRPGIAFMRRSLSELMNLNQEVSYQHAFVYLRQLAIHLRNALTLQKKDIYKTVYNWQFVNSLHLWATLFGTAVKNNPNSVLESLIHPLIQVMTGSIGLIYTTKYYPLR</sequence>
<keyword evidence="6" id="KW-1185">Reference proteome</keyword>
<evidence type="ECO:0000256" key="2">
    <source>
        <dbReference type="ARBA" id="ARBA00005907"/>
    </source>
</evidence>
<dbReference type="PANTHER" id="PTHR12687:SF4">
    <property type="entry name" value="NUCLEOLAR COMPLEX PROTEIN 2 HOMOLOG"/>
    <property type="match status" value="1"/>
</dbReference>
<proteinExistence type="inferred from homology"/>
<dbReference type="GO" id="GO:0030691">
    <property type="term" value="C:Noc2p-Noc3p complex"/>
    <property type="evidence" value="ECO:0007669"/>
    <property type="project" value="TreeGrafter"/>
</dbReference>
<evidence type="ECO:0000313" key="5">
    <source>
        <dbReference type="EMBL" id="QQP53686.1"/>
    </source>
</evidence>
<dbReference type="Proteomes" id="UP000595437">
    <property type="component" value="Chromosome 4"/>
</dbReference>